<dbReference type="GO" id="GO:0008757">
    <property type="term" value="F:S-adenosylmethionine-dependent methyltransferase activity"/>
    <property type="evidence" value="ECO:0007669"/>
    <property type="project" value="InterPro"/>
</dbReference>
<keyword evidence="3" id="KW-0830">Ubiquinone</keyword>
<evidence type="ECO:0000256" key="1">
    <source>
        <dbReference type="SAM" id="MobiDB-lite"/>
    </source>
</evidence>
<feature type="compositionally biased region" description="Pro residues" evidence="1">
    <location>
        <begin position="280"/>
        <end position="292"/>
    </location>
</feature>
<dbReference type="AlphaFoldDB" id="A0A927MRA6"/>
<dbReference type="Pfam" id="PF08241">
    <property type="entry name" value="Methyltransf_11"/>
    <property type="match status" value="1"/>
</dbReference>
<organism evidence="3 4">
    <name type="scientific">Actinopolymorpha pittospori</name>
    <dbReference type="NCBI Taxonomy" id="648752"/>
    <lineage>
        <taxon>Bacteria</taxon>
        <taxon>Bacillati</taxon>
        <taxon>Actinomycetota</taxon>
        <taxon>Actinomycetes</taxon>
        <taxon>Propionibacteriales</taxon>
        <taxon>Actinopolymorphaceae</taxon>
        <taxon>Actinopolymorpha</taxon>
    </lineage>
</organism>
<gene>
    <name evidence="3" type="ORF">HEB94_002077</name>
</gene>
<keyword evidence="4" id="KW-1185">Reference proteome</keyword>
<dbReference type="Proteomes" id="UP000638648">
    <property type="component" value="Unassembled WGS sequence"/>
</dbReference>
<accession>A0A927MRA6</accession>
<protein>
    <submittedName>
        <fullName evidence="3">Ubiquinone/menaquinone biosynthesis C-methylase UbiE</fullName>
    </submittedName>
</protein>
<dbReference type="EMBL" id="JADBEM010000001">
    <property type="protein sequence ID" value="MBE1605229.1"/>
    <property type="molecule type" value="Genomic_DNA"/>
</dbReference>
<name>A0A927MRA6_9ACTN</name>
<feature type="region of interest" description="Disordered" evidence="1">
    <location>
        <begin position="1"/>
        <end position="20"/>
    </location>
</feature>
<sequence>MSKTDQAKGQAGAPATPTEAARAMWAAGDYHRLGTRIMPVSEELALALDIRPGERLLDIAGGSGNTALAAARRDARVTCTDIVPPALDHARRRAGVEFLAIETEVADAESLPYADDTFDVVTSTFGIQFATDQEKAAGEMLRVLRPGGRLGLATWTPNSALSGLLALAGKYAPPPQPTPSPMRWGTRQGLTELLGDAVTDQRVELLCIELTAPSYAEQFRRFREWVGPVRTALARMSPDAANSFEADFTDLWHRHNRGEPDAVVVPVDYLQVVMTRKAAPPEPSPQPSPESSPEPTADSPSEDPADAPPEPSA</sequence>
<dbReference type="PANTHER" id="PTHR43591:SF24">
    <property type="entry name" value="2-METHOXY-6-POLYPRENYL-1,4-BENZOQUINOL METHYLASE, MITOCHONDRIAL"/>
    <property type="match status" value="1"/>
</dbReference>
<dbReference type="InterPro" id="IPR029063">
    <property type="entry name" value="SAM-dependent_MTases_sf"/>
</dbReference>
<feature type="domain" description="Methyltransferase type 11" evidence="2">
    <location>
        <begin position="57"/>
        <end position="150"/>
    </location>
</feature>
<dbReference type="CDD" id="cd02440">
    <property type="entry name" value="AdoMet_MTases"/>
    <property type="match status" value="1"/>
</dbReference>
<reference evidence="3" key="1">
    <citation type="submission" date="2020-10" db="EMBL/GenBank/DDBJ databases">
        <title>Sequencing the genomes of 1000 actinobacteria strains.</title>
        <authorList>
            <person name="Klenk H.-P."/>
        </authorList>
    </citation>
    <scope>NUCLEOTIDE SEQUENCE</scope>
    <source>
        <strain evidence="3">DSM 45354</strain>
    </source>
</reference>
<dbReference type="PANTHER" id="PTHR43591">
    <property type="entry name" value="METHYLTRANSFERASE"/>
    <property type="match status" value="1"/>
</dbReference>
<evidence type="ECO:0000259" key="2">
    <source>
        <dbReference type="Pfam" id="PF08241"/>
    </source>
</evidence>
<dbReference type="SUPFAM" id="SSF53335">
    <property type="entry name" value="S-adenosyl-L-methionine-dependent methyltransferases"/>
    <property type="match status" value="1"/>
</dbReference>
<evidence type="ECO:0000313" key="4">
    <source>
        <dbReference type="Proteomes" id="UP000638648"/>
    </source>
</evidence>
<comment type="caution">
    <text evidence="3">The sequence shown here is derived from an EMBL/GenBank/DDBJ whole genome shotgun (WGS) entry which is preliminary data.</text>
</comment>
<dbReference type="InterPro" id="IPR013216">
    <property type="entry name" value="Methyltransf_11"/>
</dbReference>
<dbReference type="Gene3D" id="3.40.50.150">
    <property type="entry name" value="Vaccinia Virus protein VP39"/>
    <property type="match status" value="1"/>
</dbReference>
<dbReference type="RefSeq" id="WP_192749603.1">
    <property type="nucleotide sequence ID" value="NZ_BAABJL010000133.1"/>
</dbReference>
<evidence type="ECO:0000313" key="3">
    <source>
        <dbReference type="EMBL" id="MBE1605229.1"/>
    </source>
</evidence>
<feature type="region of interest" description="Disordered" evidence="1">
    <location>
        <begin position="275"/>
        <end position="313"/>
    </location>
</feature>
<proteinExistence type="predicted"/>